<dbReference type="GO" id="GO:0004408">
    <property type="term" value="F:holocytochrome-c synthase activity"/>
    <property type="evidence" value="ECO:0007669"/>
    <property type="project" value="UniProtKB-EC"/>
</dbReference>
<dbReference type="VEuPathDB" id="FungiDB:C5L36_0D04740"/>
<keyword evidence="7 10" id="KW-0496">Mitochondrion</keyword>
<evidence type="ECO:0000256" key="7">
    <source>
        <dbReference type="ARBA" id="ARBA00023128"/>
    </source>
</evidence>
<evidence type="ECO:0000256" key="8">
    <source>
        <dbReference type="ARBA" id="ARBA00023136"/>
    </source>
</evidence>
<evidence type="ECO:0000256" key="4">
    <source>
        <dbReference type="ARBA" id="ARBA00022723"/>
    </source>
</evidence>
<dbReference type="EC" id="4.4.1.17" evidence="10"/>
<reference evidence="11 12" key="1">
    <citation type="submission" date="2018-06" db="EMBL/GenBank/DDBJ databases">
        <title>Population genomics shows no distinction between pathogenic Candida krusei and environmental Pichia kudriavzevii: One species, four names.</title>
        <authorList>
            <person name="Douglass A.P."/>
            <person name="Offei B."/>
            <person name="Braun-Galleani S."/>
            <person name="Coughlan A.Y."/>
            <person name="Martos A."/>
            <person name="Ortiz-Merino R.A."/>
            <person name="Byrne K.P."/>
            <person name="Wolfe K.H."/>
        </authorList>
    </citation>
    <scope>NUCLEOTIDE SEQUENCE [LARGE SCALE GENOMIC DNA]</scope>
    <source>
        <strain evidence="11 12">CBS573</strain>
    </source>
</reference>
<keyword evidence="12" id="KW-1185">Reference proteome</keyword>
<comment type="similarity">
    <text evidence="2 10">Belongs to the cytochrome c-type heme lyase family.</text>
</comment>
<comment type="catalytic activity">
    <reaction evidence="10">
        <text>holo-[cytochrome c] = apo-[cytochrome c] + heme b</text>
        <dbReference type="Rhea" id="RHEA:22648"/>
        <dbReference type="Rhea" id="RHEA-COMP:10725"/>
        <dbReference type="Rhea" id="RHEA-COMP:10726"/>
        <dbReference type="ChEBI" id="CHEBI:29950"/>
        <dbReference type="ChEBI" id="CHEBI:60344"/>
        <dbReference type="ChEBI" id="CHEBI:83739"/>
        <dbReference type="EC" id="4.4.1.17"/>
    </reaction>
</comment>
<dbReference type="Proteomes" id="UP000249293">
    <property type="component" value="Chromosome 4"/>
</dbReference>
<proteinExistence type="inferred from homology"/>
<dbReference type="Pfam" id="PF01265">
    <property type="entry name" value="Cyto_heme_lyase"/>
    <property type="match status" value="1"/>
</dbReference>
<evidence type="ECO:0000256" key="3">
    <source>
        <dbReference type="ARBA" id="ARBA00022617"/>
    </source>
</evidence>
<dbReference type="PROSITE" id="PS00822">
    <property type="entry name" value="CYTO_HEME_LYASE_2"/>
    <property type="match status" value="1"/>
</dbReference>
<dbReference type="PANTHER" id="PTHR12743">
    <property type="entry name" value="CYTOCHROME C1 HEME LYASE"/>
    <property type="match status" value="1"/>
</dbReference>
<evidence type="ECO:0000256" key="5">
    <source>
        <dbReference type="ARBA" id="ARBA00022792"/>
    </source>
</evidence>
<evidence type="ECO:0000256" key="2">
    <source>
        <dbReference type="ARBA" id="ARBA00007255"/>
    </source>
</evidence>
<dbReference type="PANTHER" id="PTHR12743:SF0">
    <property type="entry name" value="HOLOCYTOCHROME C-TYPE SYNTHASE"/>
    <property type="match status" value="1"/>
</dbReference>
<dbReference type="InterPro" id="IPR000511">
    <property type="entry name" value="Holocyt_c/c1_synthase"/>
</dbReference>
<gene>
    <name evidence="11" type="ORF">C5L36_0D04740</name>
</gene>
<keyword evidence="5 10" id="KW-0999">Mitochondrion inner membrane</keyword>
<comment type="subcellular location">
    <subcellularLocation>
        <location evidence="1 10">Mitochondrion inner membrane</location>
    </subcellularLocation>
</comment>
<evidence type="ECO:0000313" key="11">
    <source>
        <dbReference type="EMBL" id="AWU77747.1"/>
    </source>
</evidence>
<accession>A0A2U9R8P4</accession>
<evidence type="ECO:0000313" key="12">
    <source>
        <dbReference type="Proteomes" id="UP000249293"/>
    </source>
</evidence>
<dbReference type="GO" id="GO:0046872">
    <property type="term" value="F:metal ion binding"/>
    <property type="evidence" value="ECO:0007669"/>
    <property type="project" value="UniProtKB-KW"/>
</dbReference>
<dbReference type="AlphaFoldDB" id="A0A2U9R8P4"/>
<keyword evidence="4 10" id="KW-0479">Metal-binding</keyword>
<dbReference type="RefSeq" id="XP_029323224.1">
    <property type="nucleotide sequence ID" value="XM_029467364.1"/>
</dbReference>
<dbReference type="GO" id="GO:0005743">
    <property type="term" value="C:mitochondrial inner membrane"/>
    <property type="evidence" value="ECO:0007669"/>
    <property type="project" value="UniProtKB-SubCell"/>
</dbReference>
<keyword evidence="8 10" id="KW-0472">Membrane</keyword>
<dbReference type="KEGG" id="pkz:C5L36_0D04740"/>
<keyword evidence="3 10" id="KW-0349">Heme</keyword>
<dbReference type="STRING" id="4909.A0A2U9R8P4"/>
<evidence type="ECO:0000256" key="9">
    <source>
        <dbReference type="ARBA" id="ARBA00023239"/>
    </source>
</evidence>
<sequence length="311" mass="35398">MGLVCHFNHTHKLFESTTLHPKMSDESKCPVDPRTRDIWLQKSKEAQKAQEQRLNTQQEKQLILSKETSTWTWMNLLWAPKPTSCPIPQVNASGGCPVPHSSGTNIPEGHPSVNGLAITTSEPESIECNSKEIDQGLTTPPNAVSGSKLLSEQREISSIPRTNVDSNWVYPSEKQFFNAMLRKNWTPEEKDMKTVVPLHNLVNEVTWKYILNWEKGQGSCGCEDIKLTSFKGDSKKITPRAAIGHYIFGRDLPFDRHDWVVNRCGKEVEYVIDFYTTPVKEGEEPRFFLDVRPKLNSLEGCRMRLYRALGL</sequence>
<keyword evidence="9 10" id="KW-0456">Lyase</keyword>
<protein>
    <recommendedName>
        <fullName evidence="10">Holocytochrome c-type synthase</fullName>
        <ecNumber evidence="10">4.4.1.17</ecNumber>
    </recommendedName>
</protein>
<name>A0A2U9R8P4_PICKU</name>
<dbReference type="OrthoDB" id="4243at2759"/>
<evidence type="ECO:0000256" key="1">
    <source>
        <dbReference type="ARBA" id="ARBA00004273"/>
    </source>
</evidence>
<dbReference type="GeneID" id="40385576"/>
<keyword evidence="6 10" id="KW-0408">Iron</keyword>
<dbReference type="EMBL" id="CP028776">
    <property type="protein sequence ID" value="AWU77747.1"/>
    <property type="molecule type" value="Genomic_DNA"/>
</dbReference>
<dbReference type="PROSITE" id="PS00821">
    <property type="entry name" value="CYTO_HEME_LYASE_1"/>
    <property type="match status" value="1"/>
</dbReference>
<organism evidence="11 12">
    <name type="scientific">Pichia kudriavzevii</name>
    <name type="common">Yeast</name>
    <name type="synonym">Issatchenkia orientalis</name>
    <dbReference type="NCBI Taxonomy" id="4909"/>
    <lineage>
        <taxon>Eukaryota</taxon>
        <taxon>Fungi</taxon>
        <taxon>Dikarya</taxon>
        <taxon>Ascomycota</taxon>
        <taxon>Saccharomycotina</taxon>
        <taxon>Pichiomycetes</taxon>
        <taxon>Pichiales</taxon>
        <taxon>Pichiaceae</taxon>
        <taxon>Pichia</taxon>
    </lineage>
</organism>
<comment type="function">
    <text evidence="10">Lyase that catalyzes the covalent linking of the heme group to the cytochrome C apoprotein to produce the mature functional cytochrome.</text>
</comment>
<evidence type="ECO:0000256" key="10">
    <source>
        <dbReference type="RuleBase" id="RU363130"/>
    </source>
</evidence>
<evidence type="ECO:0000256" key="6">
    <source>
        <dbReference type="ARBA" id="ARBA00023004"/>
    </source>
</evidence>